<evidence type="ECO:0000313" key="2">
    <source>
        <dbReference type="EMBL" id="UXH38258.1"/>
    </source>
</evidence>
<feature type="chain" id="PRO_5046565303" evidence="1">
    <location>
        <begin position="23"/>
        <end position="363"/>
    </location>
</feature>
<feature type="signal peptide" evidence="1">
    <location>
        <begin position="1"/>
        <end position="22"/>
    </location>
</feature>
<dbReference type="RefSeq" id="WP_261743631.1">
    <property type="nucleotide sequence ID" value="NZ_CP104557.1"/>
</dbReference>
<proteinExistence type="predicted"/>
<dbReference type="EMBL" id="CP104557">
    <property type="protein sequence ID" value="UXH38258.1"/>
    <property type="molecule type" value="Genomic_DNA"/>
</dbReference>
<sequence>MPKSINSLAFAGMMLYLPSLYAAAIATPAATVQSYLAPCFEAGKGVNCEVSAVALTGESLVLANDKQMPKAGDPAIFTLKLDKQKIVGTPSYLESSVLRSADKFEGLTTTLDGRYVIAITAFNKEGTAQNPSADALNTLLYWPVGNPEKAAIIVPSTRGQITSSRELRERIGKAVGSPYFQIEALSTAPGDRLLMGIRKFGVNSKSADYAFLLLSIPCSISEQGVELGDEVETLWNLTPDQLAQTLGMEAGAYPELGISGIEFDRYNQDRFYAVTSFERNDKIGGFLWVLPLTEGKPGRPQPVRLNDGSALAFINKPEGVEVLDGRSVLIVHDDDRMKIKEPESNVQRQDHEFVYSVVTFGNK</sequence>
<protein>
    <submittedName>
        <fullName evidence="2">Uncharacterized protein</fullName>
    </submittedName>
</protein>
<keyword evidence="3" id="KW-1185">Reference proteome</keyword>
<reference evidence="2" key="1">
    <citation type="submission" date="2022-09" db="EMBL/GenBank/DDBJ databases">
        <title>Complete genome sequence of Pseudomonas promysalinigenes strain RL-WG26, a newly isolated PGPR with the potential for plant salinity stress alleviation.</title>
        <authorList>
            <person name="Ren L."/>
            <person name="Wang G."/>
            <person name="Hu H."/>
        </authorList>
    </citation>
    <scope>NUCLEOTIDE SEQUENCE</scope>
    <source>
        <strain evidence="2">RL-WG26</strain>
    </source>
</reference>
<evidence type="ECO:0000256" key="1">
    <source>
        <dbReference type="SAM" id="SignalP"/>
    </source>
</evidence>
<name>A0ABY6AKU5_9PSED</name>
<keyword evidence="1" id="KW-0732">Signal</keyword>
<dbReference type="Proteomes" id="UP001064504">
    <property type="component" value="Chromosome"/>
</dbReference>
<evidence type="ECO:0000313" key="3">
    <source>
        <dbReference type="Proteomes" id="UP001064504"/>
    </source>
</evidence>
<organism evidence="2 3">
    <name type="scientific">Pseudomonas promysalinigenes</name>
    <dbReference type="NCBI Taxonomy" id="485898"/>
    <lineage>
        <taxon>Bacteria</taxon>
        <taxon>Pseudomonadati</taxon>
        <taxon>Pseudomonadota</taxon>
        <taxon>Gammaproteobacteria</taxon>
        <taxon>Pseudomonadales</taxon>
        <taxon>Pseudomonadaceae</taxon>
        <taxon>Pseudomonas</taxon>
    </lineage>
</organism>
<gene>
    <name evidence="2" type="ORF">N5C08_14795</name>
</gene>
<accession>A0ABY6AKU5</accession>